<accession>A0ABR2HT10</accession>
<dbReference type="EMBL" id="JAPCWZ010000009">
    <property type="protein sequence ID" value="KAK8852133.1"/>
    <property type="molecule type" value="Genomic_DNA"/>
</dbReference>
<feature type="region of interest" description="Disordered" evidence="1">
    <location>
        <begin position="66"/>
        <end position="216"/>
    </location>
</feature>
<feature type="compositionally biased region" description="Low complexity" evidence="1">
    <location>
        <begin position="124"/>
        <end position="136"/>
    </location>
</feature>
<feature type="compositionally biased region" description="Polar residues" evidence="1">
    <location>
        <begin position="113"/>
        <end position="123"/>
    </location>
</feature>
<name>A0ABR2HT10_9PEZI</name>
<evidence type="ECO:0008006" key="4">
    <source>
        <dbReference type="Google" id="ProtNLM"/>
    </source>
</evidence>
<reference evidence="2 3" key="1">
    <citation type="journal article" date="2024" name="IMA Fungus">
        <title>Apiospora arundinis, a panoply of carbohydrate-active enzymes and secondary metabolites.</title>
        <authorList>
            <person name="Sorensen T."/>
            <person name="Petersen C."/>
            <person name="Muurmann A.T."/>
            <person name="Christiansen J.V."/>
            <person name="Brundto M.L."/>
            <person name="Overgaard C.K."/>
            <person name="Boysen A.T."/>
            <person name="Wollenberg R.D."/>
            <person name="Larsen T.O."/>
            <person name="Sorensen J.L."/>
            <person name="Nielsen K.L."/>
            <person name="Sondergaard T.E."/>
        </authorList>
    </citation>
    <scope>NUCLEOTIDE SEQUENCE [LARGE SCALE GENOMIC DNA]</scope>
    <source>
        <strain evidence="2 3">AAU 773</strain>
    </source>
</reference>
<comment type="caution">
    <text evidence="2">The sequence shown here is derived from an EMBL/GenBank/DDBJ whole genome shotgun (WGS) entry which is preliminary data.</text>
</comment>
<evidence type="ECO:0000313" key="3">
    <source>
        <dbReference type="Proteomes" id="UP001390339"/>
    </source>
</evidence>
<evidence type="ECO:0000313" key="2">
    <source>
        <dbReference type="EMBL" id="KAK8852133.1"/>
    </source>
</evidence>
<gene>
    <name evidence="2" type="ORF">PGQ11_014612</name>
</gene>
<organism evidence="2 3">
    <name type="scientific">Apiospora arundinis</name>
    <dbReference type="NCBI Taxonomy" id="335852"/>
    <lineage>
        <taxon>Eukaryota</taxon>
        <taxon>Fungi</taxon>
        <taxon>Dikarya</taxon>
        <taxon>Ascomycota</taxon>
        <taxon>Pezizomycotina</taxon>
        <taxon>Sordariomycetes</taxon>
        <taxon>Xylariomycetidae</taxon>
        <taxon>Amphisphaeriales</taxon>
        <taxon>Apiosporaceae</taxon>
        <taxon>Apiospora</taxon>
    </lineage>
</organism>
<keyword evidence="3" id="KW-1185">Reference proteome</keyword>
<proteinExistence type="predicted"/>
<evidence type="ECO:0000256" key="1">
    <source>
        <dbReference type="SAM" id="MobiDB-lite"/>
    </source>
</evidence>
<protein>
    <recommendedName>
        <fullName evidence="4">Myb-like domain-containing protein</fullName>
    </recommendedName>
</protein>
<dbReference type="Proteomes" id="UP001390339">
    <property type="component" value="Unassembled WGS sequence"/>
</dbReference>
<sequence length="216" mass="22648">MADNDDTSAQAGKFEVTEREAKLLMVVLESCAPNFSIQGWDGIATKAGLSKATAKQLFARLRDRYINTTAGVVPPPPTILKRKRGPKRADSDDENDDGENTAAGTGPKRSRRSAATQQTPDTKASSQAASASGSVSRGRRIAGSRRTMPDPEDDGDDVPSAGHGPGRPLLFPNLPARSSAVSAVENDGEPEEELPGTNNEEDDQGSENEEGGSASG</sequence>
<feature type="compositionally biased region" description="Acidic residues" evidence="1">
    <location>
        <begin position="186"/>
        <end position="210"/>
    </location>
</feature>